<feature type="region of interest" description="Disordered" evidence="1">
    <location>
        <begin position="186"/>
        <end position="222"/>
    </location>
</feature>
<keyword evidence="2" id="KW-0472">Membrane</keyword>
<gene>
    <name evidence="3" type="ORF">SAMN05444583_12049</name>
</gene>
<protein>
    <recommendedName>
        <fullName evidence="5">Transposase DDE domain-containing protein</fullName>
    </recommendedName>
</protein>
<feature type="region of interest" description="Disordered" evidence="1">
    <location>
        <begin position="1"/>
        <end position="21"/>
    </location>
</feature>
<evidence type="ECO:0000313" key="4">
    <source>
        <dbReference type="Proteomes" id="UP000198677"/>
    </source>
</evidence>
<dbReference type="EMBL" id="FOAW01000020">
    <property type="protein sequence ID" value="SEM03188.1"/>
    <property type="molecule type" value="Genomic_DNA"/>
</dbReference>
<feature type="region of interest" description="Disordered" evidence="1">
    <location>
        <begin position="548"/>
        <end position="577"/>
    </location>
</feature>
<feature type="compositionally biased region" description="Basic residues" evidence="1">
    <location>
        <begin position="1"/>
        <end position="15"/>
    </location>
</feature>
<evidence type="ECO:0000256" key="2">
    <source>
        <dbReference type="SAM" id="Phobius"/>
    </source>
</evidence>
<feature type="compositionally biased region" description="Pro residues" evidence="1">
    <location>
        <begin position="191"/>
        <end position="202"/>
    </location>
</feature>
<keyword evidence="4" id="KW-1185">Reference proteome</keyword>
<evidence type="ECO:0000313" key="3">
    <source>
        <dbReference type="EMBL" id="SEM03188.1"/>
    </source>
</evidence>
<evidence type="ECO:0000256" key="1">
    <source>
        <dbReference type="SAM" id="MobiDB-lite"/>
    </source>
</evidence>
<dbReference type="Proteomes" id="UP000198677">
    <property type="component" value="Unassembled WGS sequence"/>
</dbReference>
<organism evidence="3 4">
    <name type="scientific">Rhodococcus maanshanensis</name>
    <dbReference type="NCBI Taxonomy" id="183556"/>
    <lineage>
        <taxon>Bacteria</taxon>
        <taxon>Bacillati</taxon>
        <taxon>Actinomycetota</taxon>
        <taxon>Actinomycetes</taxon>
        <taxon>Mycobacteriales</taxon>
        <taxon>Nocardiaceae</taxon>
        <taxon>Rhodococcus</taxon>
    </lineage>
</organism>
<accession>A0A1H7V2Q2</accession>
<reference evidence="4" key="1">
    <citation type="submission" date="2016-10" db="EMBL/GenBank/DDBJ databases">
        <authorList>
            <person name="Varghese N."/>
            <person name="Submissions S."/>
        </authorList>
    </citation>
    <scope>NUCLEOTIDE SEQUENCE [LARGE SCALE GENOMIC DNA]</scope>
    <source>
        <strain evidence="4">DSM 44675</strain>
    </source>
</reference>
<feature type="transmembrane region" description="Helical" evidence="2">
    <location>
        <begin position="509"/>
        <end position="528"/>
    </location>
</feature>
<keyword evidence="2" id="KW-0812">Transmembrane</keyword>
<evidence type="ECO:0008006" key="5">
    <source>
        <dbReference type="Google" id="ProtNLM"/>
    </source>
</evidence>
<proteinExistence type="predicted"/>
<keyword evidence="2" id="KW-1133">Transmembrane helix</keyword>
<sequence length="577" mass="65354">MVTRKKHPPHPRKRDGRADAGRVRRLHEVSTAVHRTEPWQFKRVMAMIDLCAAHDFVREVFEHHRGAHRVFTADAFLAAYIVTPMLGIAMHQTNVTAVVRGWTASQRRALGISPHADIKYKSVNDALRRLTWACRSSRYPEWDERAFAQALLDASLWRWPPTGAIALDSTDVSTWGRVRYRKPLVDADPDGVPPPNHPLAPPDPEHPHARRRGHHLPNAPVGRDKRYRYTVDPDARMGWRSPEFEETPCFCGFDLHVITDVPSAPGRAPAVHIVRALNLTAAGSHKGIGGLAAVQALGESIPDPHELIADRAYNNVRNDTFAIPVWERGYTTIYDLHANQRGMHPGPEGTHTIWIDGVLYPDSLPEGLYDLDPIETDMSDDERERLERRHQARQAYAYVPHDARHPDGTRRYRGPAVQPARVRCPNNPVSMRGSLSLPTTSCTRGEQCGCGRTITLRDTDYPDLRMPVQHGTLAWEASYHRRVGIESLFADLKQNRLHVHRGYFRGFGISRYTLLLGFTLAALNLLILHDWHFKRELLDPLGRYLGEPEPEHTPQRRLRRIASGHPEKSSATTESGR</sequence>
<name>A0A1H7V2Q2_9NOCA</name>
<dbReference type="AlphaFoldDB" id="A0A1H7V2Q2"/>